<dbReference type="AlphaFoldDB" id="G3HJI4"/>
<organism evidence="2 3">
    <name type="scientific">Cricetulus griseus</name>
    <name type="common">Chinese hamster</name>
    <name type="synonym">Cricetulus barabensis griseus</name>
    <dbReference type="NCBI Taxonomy" id="10029"/>
    <lineage>
        <taxon>Eukaryota</taxon>
        <taxon>Metazoa</taxon>
        <taxon>Chordata</taxon>
        <taxon>Craniata</taxon>
        <taxon>Vertebrata</taxon>
        <taxon>Euteleostomi</taxon>
        <taxon>Mammalia</taxon>
        <taxon>Eutheria</taxon>
        <taxon>Euarchontoglires</taxon>
        <taxon>Glires</taxon>
        <taxon>Rodentia</taxon>
        <taxon>Myomorpha</taxon>
        <taxon>Muroidea</taxon>
        <taxon>Cricetidae</taxon>
        <taxon>Cricetinae</taxon>
        <taxon>Cricetulus</taxon>
    </lineage>
</organism>
<accession>G3HJI4</accession>
<dbReference type="EMBL" id="JH000431">
    <property type="protein sequence ID" value="EGW04077.1"/>
    <property type="molecule type" value="Genomic_DNA"/>
</dbReference>
<proteinExistence type="predicted"/>
<protein>
    <submittedName>
        <fullName evidence="2">Uncharacterized protein</fullName>
    </submittedName>
</protein>
<evidence type="ECO:0000313" key="2">
    <source>
        <dbReference type="EMBL" id="EGW04077.1"/>
    </source>
</evidence>
<feature type="region of interest" description="Disordered" evidence="1">
    <location>
        <begin position="30"/>
        <end position="60"/>
    </location>
</feature>
<dbReference type="Proteomes" id="UP000001075">
    <property type="component" value="Unassembled WGS sequence"/>
</dbReference>
<gene>
    <name evidence="2" type="ORF">I79_010828</name>
</gene>
<evidence type="ECO:0000313" key="3">
    <source>
        <dbReference type="Proteomes" id="UP000001075"/>
    </source>
</evidence>
<feature type="compositionally biased region" description="Basic and acidic residues" evidence="1">
    <location>
        <begin position="31"/>
        <end position="51"/>
    </location>
</feature>
<sequence>MNVMIFGEIIYSLLVKKSTICGTQMNSCPNHGKELLKEQTRKPSVSEDYHENNPNQIRTE</sequence>
<evidence type="ECO:0000256" key="1">
    <source>
        <dbReference type="SAM" id="MobiDB-lite"/>
    </source>
</evidence>
<dbReference type="InParanoid" id="G3HJI4"/>
<name>G3HJI4_CRIGR</name>
<reference evidence="3" key="1">
    <citation type="journal article" date="2011" name="Nat. Biotechnol.">
        <title>The genomic sequence of the Chinese hamster ovary (CHO)-K1 cell line.</title>
        <authorList>
            <person name="Xu X."/>
            <person name="Nagarajan H."/>
            <person name="Lewis N.E."/>
            <person name="Pan S."/>
            <person name="Cai Z."/>
            <person name="Liu X."/>
            <person name="Chen W."/>
            <person name="Xie M."/>
            <person name="Wang W."/>
            <person name="Hammond S."/>
            <person name="Andersen M.R."/>
            <person name="Neff N."/>
            <person name="Passarelli B."/>
            <person name="Koh W."/>
            <person name="Fan H.C."/>
            <person name="Wang J."/>
            <person name="Gui Y."/>
            <person name="Lee K.H."/>
            <person name="Betenbaugh M.J."/>
            <person name="Quake S.R."/>
            <person name="Famili I."/>
            <person name="Palsson B.O."/>
            <person name="Wang J."/>
        </authorList>
    </citation>
    <scope>NUCLEOTIDE SEQUENCE [LARGE SCALE GENOMIC DNA]</scope>
    <source>
        <strain evidence="3">CHO K1 cell line</strain>
    </source>
</reference>